<dbReference type="Proteomes" id="UP001266305">
    <property type="component" value="Unassembled WGS sequence"/>
</dbReference>
<accession>A0ABQ9VHJ9</accession>
<name>A0ABQ9VHJ9_SAGOE</name>
<proteinExistence type="predicted"/>
<evidence type="ECO:0000313" key="1">
    <source>
        <dbReference type="EMBL" id="KAK2108384.1"/>
    </source>
</evidence>
<reference evidence="1 2" key="1">
    <citation type="submission" date="2023-05" db="EMBL/GenBank/DDBJ databases">
        <title>B98-5 Cell Line De Novo Hybrid Assembly: An Optical Mapping Approach.</title>
        <authorList>
            <person name="Kananen K."/>
            <person name="Auerbach J.A."/>
            <person name="Kautto E."/>
            <person name="Blachly J.S."/>
        </authorList>
    </citation>
    <scope>NUCLEOTIDE SEQUENCE [LARGE SCALE GENOMIC DNA]</scope>
    <source>
        <strain evidence="1">B95-8</strain>
        <tissue evidence="1">Cell line</tissue>
    </source>
</reference>
<dbReference type="EMBL" id="JASSZA010000006">
    <property type="protein sequence ID" value="KAK2108384.1"/>
    <property type="molecule type" value="Genomic_DNA"/>
</dbReference>
<organism evidence="1 2">
    <name type="scientific">Saguinus oedipus</name>
    <name type="common">Cotton-top tamarin</name>
    <name type="synonym">Oedipomidas oedipus</name>
    <dbReference type="NCBI Taxonomy" id="9490"/>
    <lineage>
        <taxon>Eukaryota</taxon>
        <taxon>Metazoa</taxon>
        <taxon>Chordata</taxon>
        <taxon>Craniata</taxon>
        <taxon>Vertebrata</taxon>
        <taxon>Euteleostomi</taxon>
        <taxon>Mammalia</taxon>
        <taxon>Eutheria</taxon>
        <taxon>Euarchontoglires</taxon>
        <taxon>Primates</taxon>
        <taxon>Haplorrhini</taxon>
        <taxon>Platyrrhini</taxon>
        <taxon>Cebidae</taxon>
        <taxon>Callitrichinae</taxon>
        <taxon>Saguinus</taxon>
    </lineage>
</organism>
<keyword evidence="2" id="KW-1185">Reference proteome</keyword>
<protein>
    <submittedName>
        <fullName evidence="1">Uncharacterized protein</fullName>
    </submittedName>
</protein>
<feature type="non-terminal residue" evidence="1">
    <location>
        <position position="71"/>
    </location>
</feature>
<comment type="caution">
    <text evidence="1">The sequence shown here is derived from an EMBL/GenBank/DDBJ whole genome shotgun (WGS) entry which is preliminary data.</text>
</comment>
<evidence type="ECO:0000313" key="2">
    <source>
        <dbReference type="Proteomes" id="UP001266305"/>
    </source>
</evidence>
<gene>
    <name evidence="1" type="ORF">P7K49_013549</name>
</gene>
<sequence>MEEKNHLKEKVPPEYHLEKKSLTRKLVSLRRSKNNSEARLEQITSVNTVGLTQANLDKNPLLRGEHSPIGH</sequence>